<dbReference type="EMBL" id="CP083240">
    <property type="protein sequence ID" value="UOK73306.1"/>
    <property type="molecule type" value="Genomic_DNA"/>
</dbReference>
<protein>
    <submittedName>
        <fullName evidence="4">MmgE/PrpD family protein</fullName>
    </submittedName>
</protein>
<proteinExistence type="inferred from homology"/>
<keyword evidence="4" id="KW-0614">Plasmid</keyword>
<dbReference type="InterPro" id="IPR042188">
    <property type="entry name" value="MmgE/PrpD_sf_2"/>
</dbReference>
<evidence type="ECO:0000313" key="5">
    <source>
        <dbReference type="Proteomes" id="UP000831684"/>
    </source>
</evidence>
<dbReference type="AlphaFoldDB" id="A0A9E6ZZP4"/>
<comment type="similarity">
    <text evidence="1">Belongs to the PrpD family.</text>
</comment>
<evidence type="ECO:0000259" key="2">
    <source>
        <dbReference type="Pfam" id="PF03972"/>
    </source>
</evidence>
<dbReference type="PANTHER" id="PTHR16943">
    <property type="entry name" value="2-METHYLCITRATE DEHYDRATASE-RELATED"/>
    <property type="match status" value="1"/>
</dbReference>
<dbReference type="InterPro" id="IPR005656">
    <property type="entry name" value="MmgE_PrpD"/>
</dbReference>
<dbReference type="Pfam" id="PF19305">
    <property type="entry name" value="MmgE_PrpD_C"/>
    <property type="match status" value="1"/>
</dbReference>
<dbReference type="Gene3D" id="1.10.4100.10">
    <property type="entry name" value="2-methylcitrate dehydratase PrpD"/>
    <property type="match status" value="1"/>
</dbReference>
<accession>A0A9E6ZZP4</accession>
<dbReference type="InterPro" id="IPR036148">
    <property type="entry name" value="MmgE/PrpD_sf"/>
</dbReference>
<geneLocation type="plasmid" evidence="4 5">
    <name>pA</name>
</geneLocation>
<dbReference type="InterPro" id="IPR045337">
    <property type="entry name" value="MmgE_PrpD_C"/>
</dbReference>
<name>A0A9E6ZZP4_9HYPH</name>
<sequence length="451" mass="47355">MTATDGETDTAAQIARFVASLREQPLPRAVADMAKQSLVDWFAVCFAALEDREARLAAETIHAWRSQGEAVAFDGRTGSAAPIALINGTFAHALDFDDFHLASVHHVGAPTFAAAMALGMDRGLGGAEVLRAFVAGFEVGVRWGMNGTGVALADAGWHPTAVMGTLSSAAACATLLQLDETHIERGVNFAASQVAGLMASAGSIAKPLLVGKAACSGVMSATLAASGALPPPGLLQQEKGVLSVLFQRRIDPPYPPLDGEWQSLQNTFKPYAACQLTHASIDAARQLAAQISPDDILTVHACVNPLAPKVASHRSPRTPLQAKFSLTHCIAMSLLGHSALPQDFTDESVNAPETTRLRDRIEIVTLEQIGRASARLQVTLKSGQQIVQDVAAAAGSPERPMSMEATAGKFMQSATPLLGKDAGRLLETLKNFEHAGAMEAVARLMKATCAL</sequence>
<gene>
    <name evidence="4" type="ORF">K9D25_21925</name>
</gene>
<dbReference type="Gene3D" id="3.30.1330.120">
    <property type="entry name" value="2-methylcitrate dehydratase PrpD"/>
    <property type="match status" value="1"/>
</dbReference>
<evidence type="ECO:0000256" key="1">
    <source>
        <dbReference type="ARBA" id="ARBA00006174"/>
    </source>
</evidence>
<dbReference type="Pfam" id="PF03972">
    <property type="entry name" value="MmgE_PrpD_N"/>
    <property type="match status" value="1"/>
</dbReference>
<organism evidence="4 5">
    <name type="scientific">Ancylobacter polymorphus</name>
    <dbReference type="NCBI Taxonomy" id="223390"/>
    <lineage>
        <taxon>Bacteria</taxon>
        <taxon>Pseudomonadati</taxon>
        <taxon>Pseudomonadota</taxon>
        <taxon>Alphaproteobacteria</taxon>
        <taxon>Hyphomicrobiales</taxon>
        <taxon>Xanthobacteraceae</taxon>
        <taxon>Ancylobacter</taxon>
    </lineage>
</organism>
<dbReference type="RefSeq" id="WP_244450986.1">
    <property type="nucleotide sequence ID" value="NZ_CP083240.1"/>
</dbReference>
<feature type="domain" description="MmgE/PrpD C-terminal" evidence="3">
    <location>
        <begin position="271"/>
        <end position="424"/>
    </location>
</feature>
<dbReference type="InterPro" id="IPR045336">
    <property type="entry name" value="MmgE_PrpD_N"/>
</dbReference>
<dbReference type="PANTHER" id="PTHR16943:SF8">
    <property type="entry name" value="2-METHYLCITRATE DEHYDRATASE"/>
    <property type="match status" value="1"/>
</dbReference>
<evidence type="ECO:0000313" key="4">
    <source>
        <dbReference type="EMBL" id="UOK73306.1"/>
    </source>
</evidence>
<dbReference type="InterPro" id="IPR042183">
    <property type="entry name" value="MmgE/PrpD_sf_1"/>
</dbReference>
<reference evidence="4" key="1">
    <citation type="submission" date="2021-09" db="EMBL/GenBank/DDBJ databases">
        <title>Network and meta-omics reveal the key degrader and cooperation patterns in an efficient 1,4-dioxane-degrading microbial community.</title>
        <authorList>
            <person name="Dai C."/>
        </authorList>
    </citation>
    <scope>NUCLEOTIDE SEQUENCE</scope>
    <source>
        <strain evidence="4">ZM13</strain>
        <plasmid evidence="4">pA</plasmid>
    </source>
</reference>
<dbReference type="GO" id="GO:0016829">
    <property type="term" value="F:lyase activity"/>
    <property type="evidence" value="ECO:0007669"/>
    <property type="project" value="InterPro"/>
</dbReference>
<evidence type="ECO:0000259" key="3">
    <source>
        <dbReference type="Pfam" id="PF19305"/>
    </source>
</evidence>
<dbReference type="KEGG" id="apol:K9D25_21925"/>
<feature type="domain" description="MmgE/PrpD N-terminal" evidence="2">
    <location>
        <begin position="13"/>
        <end position="248"/>
    </location>
</feature>
<dbReference type="Proteomes" id="UP000831684">
    <property type="component" value="Plasmid pA"/>
</dbReference>
<dbReference type="SUPFAM" id="SSF103378">
    <property type="entry name" value="2-methylcitrate dehydratase PrpD"/>
    <property type="match status" value="1"/>
</dbReference>